<dbReference type="Gene3D" id="1.10.3720.10">
    <property type="entry name" value="MetI-like"/>
    <property type="match status" value="1"/>
</dbReference>
<evidence type="ECO:0000256" key="4">
    <source>
        <dbReference type="ARBA" id="ARBA00022692"/>
    </source>
</evidence>
<keyword evidence="3" id="KW-1003">Cell membrane</keyword>
<dbReference type="PANTHER" id="PTHR30193:SF41">
    <property type="entry name" value="DIACETYLCHITOBIOSE UPTAKE SYSTEM PERMEASE PROTEIN NGCF"/>
    <property type="match status" value="1"/>
</dbReference>
<dbReference type="CDD" id="cd06261">
    <property type="entry name" value="TM_PBP2"/>
    <property type="match status" value="1"/>
</dbReference>
<keyword evidence="11" id="KW-1185">Reference proteome</keyword>
<keyword evidence="5 7" id="KW-1133">Transmembrane helix</keyword>
<feature type="transmembrane region" description="Helical" evidence="7">
    <location>
        <begin position="286"/>
        <end position="305"/>
    </location>
</feature>
<dbReference type="GO" id="GO:0005886">
    <property type="term" value="C:plasma membrane"/>
    <property type="evidence" value="ECO:0007669"/>
    <property type="project" value="UniProtKB-SubCell"/>
</dbReference>
<dbReference type="Proteomes" id="UP000199039">
    <property type="component" value="Unassembled WGS sequence"/>
</dbReference>
<dbReference type="RefSeq" id="WP_093185446.1">
    <property type="nucleotide sequence ID" value="NZ_FMYH01000007.1"/>
</dbReference>
<feature type="transmembrane region" description="Helical" evidence="7">
    <location>
        <begin position="94"/>
        <end position="117"/>
    </location>
</feature>
<gene>
    <name evidence="10" type="ORF">SAMN05216410_3368</name>
</gene>
<dbReference type="InterPro" id="IPR051393">
    <property type="entry name" value="ABC_transporter_permease"/>
</dbReference>
<evidence type="ECO:0000256" key="2">
    <source>
        <dbReference type="ARBA" id="ARBA00022448"/>
    </source>
</evidence>
<dbReference type="SUPFAM" id="SSF161098">
    <property type="entry name" value="MetI-like"/>
    <property type="match status" value="1"/>
</dbReference>
<dbReference type="PANTHER" id="PTHR30193">
    <property type="entry name" value="ABC TRANSPORTER PERMEASE PROTEIN"/>
    <property type="match status" value="1"/>
</dbReference>
<protein>
    <submittedName>
        <fullName evidence="10">Carbohydrate ABC transporter membrane protein 1, CUT1 family</fullName>
    </submittedName>
</protein>
<evidence type="ECO:0000256" key="5">
    <source>
        <dbReference type="ARBA" id="ARBA00022989"/>
    </source>
</evidence>
<reference evidence="10 11" key="1">
    <citation type="submission" date="2016-09" db="EMBL/GenBank/DDBJ databases">
        <authorList>
            <person name="Capua I."/>
            <person name="De Benedictis P."/>
            <person name="Joannis T."/>
            <person name="Lombin L.H."/>
            <person name="Cattoli G."/>
        </authorList>
    </citation>
    <scope>NUCLEOTIDE SEQUENCE [LARGE SCALE GENOMIC DNA]</scope>
    <source>
        <strain evidence="10 11">ISLP-3</strain>
    </source>
</reference>
<dbReference type="EMBL" id="FMYH01000007">
    <property type="protein sequence ID" value="SDD46798.1"/>
    <property type="molecule type" value="Genomic_DNA"/>
</dbReference>
<dbReference type="Pfam" id="PF00528">
    <property type="entry name" value="BPD_transp_1"/>
    <property type="match status" value="1"/>
</dbReference>
<feature type="region of interest" description="Disordered" evidence="8">
    <location>
        <begin position="1"/>
        <end position="24"/>
    </location>
</feature>
<organism evidence="10 11">
    <name type="scientific">Sanguibacter gelidistatuariae</name>
    <dbReference type="NCBI Taxonomy" id="1814289"/>
    <lineage>
        <taxon>Bacteria</taxon>
        <taxon>Bacillati</taxon>
        <taxon>Actinomycetota</taxon>
        <taxon>Actinomycetes</taxon>
        <taxon>Micrococcales</taxon>
        <taxon>Sanguibacteraceae</taxon>
        <taxon>Sanguibacter</taxon>
    </lineage>
</organism>
<dbReference type="InterPro" id="IPR035906">
    <property type="entry name" value="MetI-like_sf"/>
</dbReference>
<dbReference type="InterPro" id="IPR000515">
    <property type="entry name" value="MetI-like"/>
</dbReference>
<evidence type="ECO:0000313" key="11">
    <source>
        <dbReference type="Proteomes" id="UP000199039"/>
    </source>
</evidence>
<evidence type="ECO:0000256" key="3">
    <source>
        <dbReference type="ARBA" id="ARBA00022475"/>
    </source>
</evidence>
<dbReference type="PROSITE" id="PS50928">
    <property type="entry name" value="ABC_TM1"/>
    <property type="match status" value="1"/>
</dbReference>
<sequence>MTSATEHLAAAPPEPAGSARPRRRTRYKRQDWAGAGFVAPFLAVFFFSIVAPLCYAVYLSFFQDRLIGGNFFSGVANYTKAISDPLLHAGLGRVLLFLAVQMPIMIGIALFAALAIDSGRLRGSSGFRIALFLPYAVPSVVAALMWGYIYGKDFGLVGQVFDFFGATPPDLLSGSWVLASIGNIVTWSFVGYNMLILYSALRVIPTELYEAAEIDGAGAMRTAWSIKLPALRPALLLTVTFSIIGSFQLFNEPNVLKSLAPTVLNTYYTPNMYAYNLAFNGQQYNYAAAVAILVGLVTVLVAYGAQRVGNRADKAGKNS</sequence>
<evidence type="ECO:0000256" key="1">
    <source>
        <dbReference type="ARBA" id="ARBA00004651"/>
    </source>
</evidence>
<feature type="transmembrane region" description="Helical" evidence="7">
    <location>
        <begin position="32"/>
        <end position="58"/>
    </location>
</feature>
<dbReference type="OrthoDB" id="3210259at2"/>
<keyword evidence="6 7" id="KW-0472">Membrane</keyword>
<name>A0A1G6UZP8_9MICO</name>
<evidence type="ECO:0000256" key="6">
    <source>
        <dbReference type="ARBA" id="ARBA00023136"/>
    </source>
</evidence>
<dbReference type="AlphaFoldDB" id="A0A1G6UZP8"/>
<feature type="transmembrane region" description="Helical" evidence="7">
    <location>
        <begin position="129"/>
        <end position="151"/>
    </location>
</feature>
<comment type="similarity">
    <text evidence="7">Belongs to the binding-protein-dependent transport system permease family.</text>
</comment>
<feature type="transmembrane region" description="Helical" evidence="7">
    <location>
        <begin position="230"/>
        <end position="250"/>
    </location>
</feature>
<keyword evidence="2 7" id="KW-0813">Transport</keyword>
<feature type="domain" description="ABC transmembrane type-1" evidence="9">
    <location>
        <begin position="91"/>
        <end position="305"/>
    </location>
</feature>
<evidence type="ECO:0000259" key="9">
    <source>
        <dbReference type="PROSITE" id="PS50928"/>
    </source>
</evidence>
<accession>A0A1G6UZP8</accession>
<dbReference type="GO" id="GO:0055085">
    <property type="term" value="P:transmembrane transport"/>
    <property type="evidence" value="ECO:0007669"/>
    <property type="project" value="InterPro"/>
</dbReference>
<proteinExistence type="inferred from homology"/>
<feature type="transmembrane region" description="Helical" evidence="7">
    <location>
        <begin position="171"/>
        <end position="192"/>
    </location>
</feature>
<evidence type="ECO:0000256" key="7">
    <source>
        <dbReference type="RuleBase" id="RU363032"/>
    </source>
</evidence>
<dbReference type="STRING" id="1814289.SAMN05216410_3368"/>
<evidence type="ECO:0000256" key="8">
    <source>
        <dbReference type="SAM" id="MobiDB-lite"/>
    </source>
</evidence>
<keyword evidence="4 7" id="KW-0812">Transmembrane</keyword>
<comment type="subcellular location">
    <subcellularLocation>
        <location evidence="1 7">Cell membrane</location>
        <topology evidence="1 7">Multi-pass membrane protein</topology>
    </subcellularLocation>
</comment>
<evidence type="ECO:0000313" key="10">
    <source>
        <dbReference type="EMBL" id="SDD46798.1"/>
    </source>
</evidence>